<dbReference type="PROSITE" id="PS50042">
    <property type="entry name" value="CNMP_BINDING_3"/>
    <property type="match status" value="1"/>
</dbReference>
<accession>A0A369WCU6</accession>
<sequence>MLSKLDDSKLKLLAFTSRLVEYRAGDYLFYKDDPADDVYLIMQGEAEVMAKPDCDEESCTEKVVLTRTSGDLIGEMAVISKQGRSAAIRARDGLKVLRIEGDMFVKLLTSNSDVALDVMRQLSDKLAEAQETNNLLQRQLSTQVCGGP</sequence>
<dbReference type="GO" id="GO:0030552">
    <property type="term" value="F:cAMP binding"/>
    <property type="evidence" value="ECO:0007669"/>
    <property type="project" value="TreeGrafter"/>
</dbReference>
<feature type="domain" description="Cyclic nucleotide-binding" evidence="1">
    <location>
        <begin position="1"/>
        <end position="125"/>
    </location>
</feature>
<comment type="caution">
    <text evidence="2">The sequence shown here is derived from an EMBL/GenBank/DDBJ whole genome shotgun (WGS) entry which is preliminary data.</text>
</comment>
<dbReference type="GO" id="GO:0005952">
    <property type="term" value="C:cAMP-dependent protein kinase complex"/>
    <property type="evidence" value="ECO:0007669"/>
    <property type="project" value="InterPro"/>
</dbReference>
<dbReference type="Gene3D" id="2.60.120.10">
    <property type="entry name" value="Jelly Rolls"/>
    <property type="match status" value="1"/>
</dbReference>
<dbReference type="Pfam" id="PF00027">
    <property type="entry name" value="cNMP_binding"/>
    <property type="match status" value="1"/>
</dbReference>
<protein>
    <submittedName>
        <fullName evidence="2">Cyclic nucleotide-binding domain-containing protein</fullName>
    </submittedName>
</protein>
<dbReference type="InterPro" id="IPR018490">
    <property type="entry name" value="cNMP-bd_dom_sf"/>
</dbReference>
<organism evidence="2 3">
    <name type="scientific">Motiliproteus coralliicola</name>
    <dbReference type="NCBI Taxonomy" id="2283196"/>
    <lineage>
        <taxon>Bacteria</taxon>
        <taxon>Pseudomonadati</taxon>
        <taxon>Pseudomonadota</taxon>
        <taxon>Gammaproteobacteria</taxon>
        <taxon>Oceanospirillales</taxon>
        <taxon>Oceanospirillaceae</taxon>
        <taxon>Motiliproteus</taxon>
    </lineage>
</organism>
<evidence type="ECO:0000313" key="2">
    <source>
        <dbReference type="EMBL" id="RDE19562.1"/>
    </source>
</evidence>
<dbReference type="SMART" id="SM00100">
    <property type="entry name" value="cNMP"/>
    <property type="match status" value="1"/>
</dbReference>
<dbReference type="InterPro" id="IPR018488">
    <property type="entry name" value="cNMP-bd_CS"/>
</dbReference>
<dbReference type="GO" id="GO:0034236">
    <property type="term" value="F:protein kinase A catalytic subunit binding"/>
    <property type="evidence" value="ECO:0007669"/>
    <property type="project" value="TreeGrafter"/>
</dbReference>
<reference evidence="2 3" key="1">
    <citation type="submission" date="2018-07" db="EMBL/GenBank/DDBJ databases">
        <title>Motiliproteus coralliicola sp. nov., a bacterium isolated from Coral.</title>
        <authorList>
            <person name="Wang G."/>
        </authorList>
    </citation>
    <scope>NUCLEOTIDE SEQUENCE [LARGE SCALE GENOMIC DNA]</scope>
    <source>
        <strain evidence="2 3">C34</strain>
    </source>
</reference>
<gene>
    <name evidence="2" type="ORF">DV711_11780</name>
</gene>
<dbReference type="GO" id="GO:0005829">
    <property type="term" value="C:cytosol"/>
    <property type="evidence" value="ECO:0007669"/>
    <property type="project" value="TreeGrafter"/>
</dbReference>
<dbReference type="InterPro" id="IPR000595">
    <property type="entry name" value="cNMP-bd_dom"/>
</dbReference>
<dbReference type="Proteomes" id="UP000253769">
    <property type="component" value="Unassembled WGS sequence"/>
</dbReference>
<evidence type="ECO:0000313" key="3">
    <source>
        <dbReference type="Proteomes" id="UP000253769"/>
    </source>
</evidence>
<dbReference type="SUPFAM" id="SSF51206">
    <property type="entry name" value="cAMP-binding domain-like"/>
    <property type="match status" value="1"/>
</dbReference>
<dbReference type="EMBL" id="QQOH01000003">
    <property type="protein sequence ID" value="RDE19562.1"/>
    <property type="molecule type" value="Genomic_DNA"/>
</dbReference>
<name>A0A369WCU6_9GAMM</name>
<proteinExistence type="predicted"/>
<dbReference type="CDD" id="cd00038">
    <property type="entry name" value="CAP_ED"/>
    <property type="match status" value="1"/>
</dbReference>
<dbReference type="PANTHER" id="PTHR11635">
    <property type="entry name" value="CAMP-DEPENDENT PROTEIN KINASE REGULATORY CHAIN"/>
    <property type="match status" value="1"/>
</dbReference>
<dbReference type="PROSITE" id="PS00889">
    <property type="entry name" value="CNMP_BINDING_2"/>
    <property type="match status" value="1"/>
</dbReference>
<dbReference type="InterPro" id="IPR014710">
    <property type="entry name" value="RmlC-like_jellyroll"/>
</dbReference>
<dbReference type="PANTHER" id="PTHR11635:SF152">
    <property type="entry name" value="CAMP-DEPENDENT PROTEIN KINASE TYPE I REGULATORY SUBUNIT-RELATED"/>
    <property type="match status" value="1"/>
</dbReference>
<dbReference type="AlphaFoldDB" id="A0A369WCU6"/>
<dbReference type="GO" id="GO:0004862">
    <property type="term" value="F:cAMP-dependent protein kinase inhibitor activity"/>
    <property type="evidence" value="ECO:0007669"/>
    <property type="project" value="TreeGrafter"/>
</dbReference>
<keyword evidence="3" id="KW-1185">Reference proteome</keyword>
<evidence type="ECO:0000259" key="1">
    <source>
        <dbReference type="PROSITE" id="PS50042"/>
    </source>
</evidence>
<dbReference type="InterPro" id="IPR050503">
    <property type="entry name" value="cAMP-dep_PK_reg_su-like"/>
</dbReference>